<dbReference type="InParanoid" id="B0CTB6"/>
<dbReference type="OrthoDB" id="2953545at2759"/>
<dbReference type="AlphaFoldDB" id="B0CTB6"/>
<name>B0CTB6_LACBS</name>
<proteinExistence type="predicted"/>
<sequence>MSSISDSSDVLLVSDPIATVLCCKKKFWLHIGEVNTLHINGRSVDFVSFDMLIEDTVSVLYQMSCLCTSTMDDDPDQQNDWRTCAIDECSFTNNYHTWSTSSSNKPFHFENAHKLSVLSIPEHRSCGVNYCTYQGIPISRGLCTCFVCEANQDLGEIGEQGTLDCPQCSPTIILNLSQGQRVLEHIGVHILYDPAVLQSMSLCGLCLRPAPLCQFFLAKGKGANGNIRIDQKASRGCLMKLNFSYGIAAVSTSSLPCSNVPIHCELCLKVDPAIWRYFMKAHFQEKHPNTPFTKYEHIWTLSKFERSEMKKIWGKRTKVTIKRAKKLTLQISENHHTQIPLSPATTAIHLYSID</sequence>
<evidence type="ECO:0000313" key="1">
    <source>
        <dbReference type="EMBL" id="EDR14469.1"/>
    </source>
</evidence>
<gene>
    <name evidence="1" type="ORF">LACBIDRAFT_305052</name>
</gene>
<keyword evidence="2" id="KW-1185">Reference proteome</keyword>
<dbReference type="HOGENOM" id="CLU_783180_0_0_1"/>
<dbReference type="Proteomes" id="UP000001194">
    <property type="component" value="Unassembled WGS sequence"/>
</dbReference>
<dbReference type="KEGG" id="lbc:LACBIDRAFT_305052"/>
<protein>
    <submittedName>
        <fullName evidence="1">Predicted protein</fullName>
    </submittedName>
</protein>
<evidence type="ECO:0000313" key="2">
    <source>
        <dbReference type="Proteomes" id="UP000001194"/>
    </source>
</evidence>
<organism evidence="2">
    <name type="scientific">Laccaria bicolor (strain S238N-H82 / ATCC MYA-4686)</name>
    <name type="common">Bicoloured deceiver</name>
    <name type="synonym">Laccaria laccata var. bicolor</name>
    <dbReference type="NCBI Taxonomy" id="486041"/>
    <lineage>
        <taxon>Eukaryota</taxon>
        <taxon>Fungi</taxon>
        <taxon>Dikarya</taxon>
        <taxon>Basidiomycota</taxon>
        <taxon>Agaricomycotina</taxon>
        <taxon>Agaricomycetes</taxon>
        <taxon>Agaricomycetidae</taxon>
        <taxon>Agaricales</taxon>
        <taxon>Agaricineae</taxon>
        <taxon>Hydnangiaceae</taxon>
        <taxon>Laccaria</taxon>
    </lineage>
</organism>
<accession>B0CTB6</accession>
<reference evidence="1 2" key="1">
    <citation type="journal article" date="2008" name="Nature">
        <title>The genome of Laccaria bicolor provides insights into mycorrhizal symbiosis.</title>
        <authorList>
            <person name="Martin F."/>
            <person name="Aerts A."/>
            <person name="Ahren D."/>
            <person name="Brun A."/>
            <person name="Danchin E.G.J."/>
            <person name="Duchaussoy F."/>
            <person name="Gibon J."/>
            <person name="Kohler A."/>
            <person name="Lindquist E."/>
            <person name="Pereda V."/>
            <person name="Salamov A."/>
            <person name="Shapiro H.J."/>
            <person name="Wuyts J."/>
            <person name="Blaudez D."/>
            <person name="Buee M."/>
            <person name="Brokstein P."/>
            <person name="Canbaeck B."/>
            <person name="Cohen D."/>
            <person name="Courty P.E."/>
            <person name="Coutinho P.M."/>
            <person name="Delaruelle C."/>
            <person name="Detter J.C."/>
            <person name="Deveau A."/>
            <person name="DiFazio S."/>
            <person name="Duplessis S."/>
            <person name="Fraissinet-Tachet L."/>
            <person name="Lucic E."/>
            <person name="Frey-Klett P."/>
            <person name="Fourrey C."/>
            <person name="Feussner I."/>
            <person name="Gay G."/>
            <person name="Grimwood J."/>
            <person name="Hoegger P.J."/>
            <person name="Jain P."/>
            <person name="Kilaru S."/>
            <person name="Labbe J."/>
            <person name="Lin Y.C."/>
            <person name="Legue V."/>
            <person name="Le Tacon F."/>
            <person name="Marmeisse R."/>
            <person name="Melayah D."/>
            <person name="Montanini B."/>
            <person name="Muratet M."/>
            <person name="Nehls U."/>
            <person name="Niculita-Hirzel H."/>
            <person name="Oudot-Le Secq M.P."/>
            <person name="Peter M."/>
            <person name="Quesneville H."/>
            <person name="Rajashekar B."/>
            <person name="Reich M."/>
            <person name="Rouhier N."/>
            <person name="Schmutz J."/>
            <person name="Yin T."/>
            <person name="Chalot M."/>
            <person name="Henrissat B."/>
            <person name="Kuees U."/>
            <person name="Lucas S."/>
            <person name="Van de Peer Y."/>
            <person name="Podila G.K."/>
            <person name="Polle A."/>
            <person name="Pukkila P.J."/>
            <person name="Richardson P.M."/>
            <person name="Rouze P."/>
            <person name="Sanders I.R."/>
            <person name="Stajich J.E."/>
            <person name="Tunlid A."/>
            <person name="Tuskan G."/>
            <person name="Grigoriev I.V."/>
        </authorList>
    </citation>
    <scope>NUCLEOTIDE SEQUENCE [LARGE SCALE GENOMIC DNA]</scope>
    <source>
        <strain evidence="2">S238N-H82 / ATCC MYA-4686</strain>
    </source>
</reference>
<dbReference type="GeneID" id="6070410"/>
<dbReference type="EMBL" id="DS547092">
    <property type="protein sequence ID" value="EDR14469.1"/>
    <property type="molecule type" value="Genomic_DNA"/>
</dbReference>
<dbReference type="RefSeq" id="XP_001875028.1">
    <property type="nucleotide sequence ID" value="XM_001874993.1"/>
</dbReference>